<dbReference type="EMBL" id="JAOQIO010000018">
    <property type="protein sequence ID" value="MCU6792119.1"/>
    <property type="molecule type" value="Genomic_DNA"/>
</dbReference>
<evidence type="ECO:0000313" key="2">
    <source>
        <dbReference type="Proteomes" id="UP001652445"/>
    </source>
</evidence>
<accession>A0ABT2UBW0</accession>
<protein>
    <submittedName>
        <fullName evidence="1">Uncharacterized protein</fullName>
    </submittedName>
</protein>
<name>A0ABT2UBW0_9BACL</name>
<dbReference type="Proteomes" id="UP001652445">
    <property type="component" value="Unassembled WGS sequence"/>
</dbReference>
<dbReference type="RefSeq" id="WP_262683525.1">
    <property type="nucleotide sequence ID" value="NZ_JAOQIO010000018.1"/>
</dbReference>
<sequence length="41" mass="4723">MDMLHVPMKRIYGTRYKHTSASLDLCKEAMLLNGGGDFFHH</sequence>
<comment type="caution">
    <text evidence="1">The sequence shown here is derived from an EMBL/GenBank/DDBJ whole genome shotgun (WGS) entry which is preliminary data.</text>
</comment>
<proteinExistence type="predicted"/>
<gene>
    <name evidence="1" type="ORF">OB236_08270</name>
</gene>
<keyword evidence="2" id="KW-1185">Reference proteome</keyword>
<organism evidence="1 2">
    <name type="scientific">Paenibacillus baimaensis</name>
    <dbReference type="NCBI Taxonomy" id="2982185"/>
    <lineage>
        <taxon>Bacteria</taxon>
        <taxon>Bacillati</taxon>
        <taxon>Bacillota</taxon>
        <taxon>Bacilli</taxon>
        <taxon>Bacillales</taxon>
        <taxon>Paenibacillaceae</taxon>
        <taxon>Paenibacillus</taxon>
    </lineage>
</organism>
<reference evidence="1 2" key="1">
    <citation type="submission" date="2022-09" db="EMBL/GenBank/DDBJ databases">
        <authorList>
            <person name="Han X.L."/>
            <person name="Wang Q."/>
            <person name="Lu T."/>
        </authorList>
    </citation>
    <scope>NUCLEOTIDE SEQUENCE [LARGE SCALE GENOMIC DNA]</scope>
    <source>
        <strain evidence="1 2">WQ 127069</strain>
    </source>
</reference>
<evidence type="ECO:0000313" key="1">
    <source>
        <dbReference type="EMBL" id="MCU6792119.1"/>
    </source>
</evidence>